<dbReference type="EMBL" id="AMZH03015859">
    <property type="protein sequence ID" value="RRT45397.1"/>
    <property type="molecule type" value="Genomic_DNA"/>
</dbReference>
<feature type="region of interest" description="Disordered" evidence="1">
    <location>
        <begin position="39"/>
        <end position="144"/>
    </location>
</feature>
<dbReference type="Proteomes" id="UP000287651">
    <property type="component" value="Unassembled WGS sequence"/>
</dbReference>
<evidence type="ECO:0000313" key="3">
    <source>
        <dbReference type="Proteomes" id="UP000287651"/>
    </source>
</evidence>
<organism evidence="2 3">
    <name type="scientific">Ensete ventricosum</name>
    <name type="common">Abyssinian banana</name>
    <name type="synonym">Musa ensete</name>
    <dbReference type="NCBI Taxonomy" id="4639"/>
    <lineage>
        <taxon>Eukaryota</taxon>
        <taxon>Viridiplantae</taxon>
        <taxon>Streptophyta</taxon>
        <taxon>Embryophyta</taxon>
        <taxon>Tracheophyta</taxon>
        <taxon>Spermatophyta</taxon>
        <taxon>Magnoliopsida</taxon>
        <taxon>Liliopsida</taxon>
        <taxon>Zingiberales</taxon>
        <taxon>Musaceae</taxon>
        <taxon>Ensete</taxon>
    </lineage>
</organism>
<name>A0A426Y0S9_ENSVE</name>
<feature type="compositionally biased region" description="Basic and acidic residues" evidence="1">
    <location>
        <begin position="56"/>
        <end position="77"/>
    </location>
</feature>
<feature type="compositionally biased region" description="Basic residues" evidence="1">
    <location>
        <begin position="78"/>
        <end position="98"/>
    </location>
</feature>
<proteinExistence type="predicted"/>
<sequence>MQYTHVNLLKNEASIPMLHFNLYRLVRAVYTGPSSYRYADRPLLGGTTKNQSSAVDFDRQRPIKGEIDRRRLIEGEKGKKKKKKKKKKKRKRRKKRRRGETGKKKIPRAVLARRSLSRRRCRHPLFLLREETEHLPSRGKRSRR</sequence>
<evidence type="ECO:0000313" key="2">
    <source>
        <dbReference type="EMBL" id="RRT45397.1"/>
    </source>
</evidence>
<evidence type="ECO:0000256" key="1">
    <source>
        <dbReference type="SAM" id="MobiDB-lite"/>
    </source>
</evidence>
<comment type="caution">
    <text evidence="2">The sequence shown here is derived from an EMBL/GenBank/DDBJ whole genome shotgun (WGS) entry which is preliminary data.</text>
</comment>
<protein>
    <submittedName>
        <fullName evidence="2">Uncharacterized protein</fullName>
    </submittedName>
</protein>
<reference evidence="2 3" key="1">
    <citation type="journal article" date="2014" name="Agronomy (Basel)">
        <title>A Draft Genome Sequence for Ensete ventricosum, the Drought-Tolerant Tree Against Hunger.</title>
        <authorList>
            <person name="Harrison J."/>
            <person name="Moore K.A."/>
            <person name="Paszkiewicz K."/>
            <person name="Jones T."/>
            <person name="Grant M."/>
            <person name="Ambacheew D."/>
            <person name="Muzemil S."/>
            <person name="Studholme D.J."/>
        </authorList>
    </citation>
    <scope>NUCLEOTIDE SEQUENCE [LARGE SCALE GENOMIC DNA]</scope>
</reference>
<accession>A0A426Y0S9</accession>
<dbReference type="AlphaFoldDB" id="A0A426Y0S9"/>
<gene>
    <name evidence="2" type="ORF">B296_00055169</name>
</gene>
<feature type="non-terminal residue" evidence="2">
    <location>
        <position position="144"/>
    </location>
</feature>